<dbReference type="Proteomes" id="UP001230649">
    <property type="component" value="Unassembled WGS sequence"/>
</dbReference>
<keyword evidence="2" id="KW-1185">Reference proteome</keyword>
<name>A0ACC2WN49_9TREE</name>
<sequence length="663" mass="72513">MPHAEETSLFLDAEFSIQVPQYPDALELPINAASSEVDEWLTDLRQRVDRDCCFYGIVHVDDETLSSFKRICAAVKITTQCSFIRRTAATSARPGSSHQSSASVTQDPNLGLPPVTPNPMPGTQAIHQQYAQAEGVQVWEGGLSGTAETSASPCLVVREDESAGGGCSAYWIGQVPLAFANVDMQDPLLALTCHATLRESKIAVVAGRKKVDVGDQARVEEGMENVVTVNDIMGMRDVLAGLGESRSIRSTGVTHGMLTSQFAASLPSRRLQKPGDHVSEDPSSTPSSLARPEPAMVLRKSYRSILPLYSAITVKMRTLPTPLSQATDTDDGESLTSTICIEIEAGHVQPGFSFQVTDVRVTTRQTEGAYATTDIIHVWTADDGQEADYFPFRLERYSQHNLVYNIKADASASTSAQSQNQYLSAHSKVEHLRIDVDGFAATVDGQQLTPVFTSTWNTDLELRDSDLQSRVAYLKPINNDPSNKSPARPLSMPPTSARSRHSGQYPSKKAPPKALHRDLVVSLNLIETKECGALSPKDGSDMNQINLFDTIDAEVTILNVSGRTVRLVLSDLEDGNASPSHPSSLPSQHLSKRASVTSENRNPIIMLQNDLKLAPLLPRSCQSVRLRFMAMMQGTQRIPGFRLTDFERDQQADLNFEMYLQVT</sequence>
<evidence type="ECO:0000313" key="1">
    <source>
        <dbReference type="EMBL" id="KAJ9113169.1"/>
    </source>
</evidence>
<protein>
    <submittedName>
        <fullName evidence="1">Uncharacterized protein</fullName>
    </submittedName>
</protein>
<gene>
    <name evidence="1" type="ORF">QFC20_002062</name>
</gene>
<accession>A0ACC2WN49</accession>
<evidence type="ECO:0000313" key="2">
    <source>
        <dbReference type="Proteomes" id="UP001230649"/>
    </source>
</evidence>
<dbReference type="EMBL" id="JASBWS010000013">
    <property type="protein sequence ID" value="KAJ9113169.1"/>
    <property type="molecule type" value="Genomic_DNA"/>
</dbReference>
<comment type="caution">
    <text evidence="1">The sequence shown here is derived from an EMBL/GenBank/DDBJ whole genome shotgun (WGS) entry which is preliminary data.</text>
</comment>
<proteinExistence type="predicted"/>
<reference evidence="1" key="1">
    <citation type="submission" date="2023-04" db="EMBL/GenBank/DDBJ databases">
        <title>Draft Genome sequencing of Naganishia species isolated from polar environments using Oxford Nanopore Technology.</title>
        <authorList>
            <person name="Leo P."/>
            <person name="Venkateswaran K."/>
        </authorList>
    </citation>
    <scope>NUCLEOTIDE SEQUENCE</scope>
    <source>
        <strain evidence="1">MNA-CCFEE 5262</strain>
    </source>
</reference>
<organism evidence="1 2">
    <name type="scientific">Naganishia adeliensis</name>
    <dbReference type="NCBI Taxonomy" id="92952"/>
    <lineage>
        <taxon>Eukaryota</taxon>
        <taxon>Fungi</taxon>
        <taxon>Dikarya</taxon>
        <taxon>Basidiomycota</taxon>
        <taxon>Agaricomycotina</taxon>
        <taxon>Tremellomycetes</taxon>
        <taxon>Filobasidiales</taxon>
        <taxon>Filobasidiaceae</taxon>
        <taxon>Naganishia</taxon>
    </lineage>
</organism>